<keyword evidence="3" id="KW-1185">Reference proteome</keyword>
<protein>
    <submittedName>
        <fullName evidence="2">Uncharacterized protein</fullName>
    </submittedName>
</protein>
<dbReference type="AlphaFoldDB" id="A0A371H240"/>
<feature type="region of interest" description="Disordered" evidence="1">
    <location>
        <begin position="1"/>
        <end position="77"/>
    </location>
</feature>
<accession>A0A371H240</accession>
<dbReference type="EMBL" id="QJKJ01003785">
    <property type="protein sequence ID" value="RDX96884.1"/>
    <property type="molecule type" value="Genomic_DNA"/>
</dbReference>
<reference evidence="2" key="1">
    <citation type="submission" date="2018-05" db="EMBL/GenBank/DDBJ databases">
        <title>Draft genome of Mucuna pruriens seed.</title>
        <authorList>
            <person name="Nnadi N.E."/>
            <person name="Vos R."/>
            <person name="Hasami M.H."/>
            <person name="Devisetty U.K."/>
            <person name="Aguiy J.C."/>
        </authorList>
    </citation>
    <scope>NUCLEOTIDE SEQUENCE [LARGE SCALE GENOMIC DNA]</scope>
    <source>
        <strain evidence="2">JCA_2017</strain>
    </source>
</reference>
<proteinExistence type="predicted"/>
<evidence type="ECO:0000313" key="3">
    <source>
        <dbReference type="Proteomes" id="UP000257109"/>
    </source>
</evidence>
<dbReference type="Proteomes" id="UP000257109">
    <property type="component" value="Unassembled WGS sequence"/>
</dbReference>
<sequence length="137" mass="14735">MKVNSAEESNSKADTFAETDSATADQTQAKVEFSVPSGSDSEGALEAKADSPDQVGQSDPTSETDKSPSPSPPIELKTLPSHLKYAYLNKDQQLPYFYEGLSMMDRSMIDAASRGDLMDKTPATTKHLISNIASNTQ</sequence>
<evidence type="ECO:0000313" key="2">
    <source>
        <dbReference type="EMBL" id="RDX96884.1"/>
    </source>
</evidence>
<organism evidence="2 3">
    <name type="scientific">Mucuna pruriens</name>
    <name type="common">Velvet bean</name>
    <name type="synonym">Dolichos pruriens</name>
    <dbReference type="NCBI Taxonomy" id="157652"/>
    <lineage>
        <taxon>Eukaryota</taxon>
        <taxon>Viridiplantae</taxon>
        <taxon>Streptophyta</taxon>
        <taxon>Embryophyta</taxon>
        <taxon>Tracheophyta</taxon>
        <taxon>Spermatophyta</taxon>
        <taxon>Magnoliopsida</taxon>
        <taxon>eudicotyledons</taxon>
        <taxon>Gunneridae</taxon>
        <taxon>Pentapetalae</taxon>
        <taxon>rosids</taxon>
        <taxon>fabids</taxon>
        <taxon>Fabales</taxon>
        <taxon>Fabaceae</taxon>
        <taxon>Papilionoideae</taxon>
        <taxon>50 kb inversion clade</taxon>
        <taxon>NPAAA clade</taxon>
        <taxon>indigoferoid/millettioid clade</taxon>
        <taxon>Phaseoleae</taxon>
        <taxon>Mucuna</taxon>
    </lineage>
</organism>
<comment type="caution">
    <text evidence="2">The sequence shown here is derived from an EMBL/GenBank/DDBJ whole genome shotgun (WGS) entry which is preliminary data.</text>
</comment>
<gene>
    <name evidence="2" type="ORF">CR513_20411</name>
</gene>
<feature type="compositionally biased region" description="Polar residues" evidence="1">
    <location>
        <begin position="18"/>
        <end position="29"/>
    </location>
</feature>
<feature type="non-terminal residue" evidence="2">
    <location>
        <position position="1"/>
    </location>
</feature>
<evidence type="ECO:0000256" key="1">
    <source>
        <dbReference type="SAM" id="MobiDB-lite"/>
    </source>
</evidence>
<dbReference type="OrthoDB" id="1689420at2759"/>
<name>A0A371H240_MUCPR</name>